<evidence type="ECO:0000256" key="4">
    <source>
        <dbReference type="ARBA" id="ARBA00022475"/>
    </source>
</evidence>
<dbReference type="InterPro" id="IPR005829">
    <property type="entry name" value="Sugar_transporter_CS"/>
</dbReference>
<dbReference type="RefSeq" id="WP_159460050.1">
    <property type="nucleotide sequence ID" value="NZ_FWZX01000001.1"/>
</dbReference>
<keyword evidence="3 8" id="KW-0813">Transport</keyword>
<dbReference type="Pfam" id="PF07690">
    <property type="entry name" value="MFS_1"/>
    <property type="match status" value="1"/>
</dbReference>
<keyword evidence="11" id="KW-1185">Reference proteome</keyword>
<feature type="transmembrane region" description="Helical" evidence="8">
    <location>
        <begin position="105"/>
        <end position="126"/>
    </location>
</feature>
<dbReference type="NCBIfam" id="TIGR00710">
    <property type="entry name" value="efflux_Bcr_CflA"/>
    <property type="match status" value="1"/>
</dbReference>
<feature type="transmembrane region" description="Helical" evidence="8">
    <location>
        <begin position="45"/>
        <end position="65"/>
    </location>
</feature>
<keyword evidence="7 8" id="KW-0472">Membrane</keyword>
<dbReference type="InterPro" id="IPR020846">
    <property type="entry name" value="MFS_dom"/>
</dbReference>
<dbReference type="PANTHER" id="PTHR23502">
    <property type="entry name" value="MAJOR FACILITATOR SUPERFAMILY"/>
    <property type="match status" value="1"/>
</dbReference>
<dbReference type="AlphaFoldDB" id="A0A1Y6B996"/>
<feature type="transmembrane region" description="Helical" evidence="8">
    <location>
        <begin position="7"/>
        <end position="25"/>
    </location>
</feature>
<comment type="similarity">
    <text evidence="2 8">Belongs to the major facilitator superfamily. Bcr/CmlA family.</text>
</comment>
<organism evidence="10 11">
    <name type="scientific">Tistlia consotensis USBA 355</name>
    <dbReference type="NCBI Taxonomy" id="560819"/>
    <lineage>
        <taxon>Bacteria</taxon>
        <taxon>Pseudomonadati</taxon>
        <taxon>Pseudomonadota</taxon>
        <taxon>Alphaproteobacteria</taxon>
        <taxon>Rhodospirillales</taxon>
        <taxon>Rhodovibrionaceae</taxon>
        <taxon>Tistlia</taxon>
    </lineage>
</organism>
<evidence type="ECO:0000313" key="10">
    <source>
        <dbReference type="EMBL" id="SME88379.1"/>
    </source>
</evidence>
<dbReference type="PANTHER" id="PTHR23502:SF132">
    <property type="entry name" value="POLYAMINE TRANSPORTER 2-RELATED"/>
    <property type="match status" value="1"/>
</dbReference>
<feature type="transmembrane region" description="Helical" evidence="8">
    <location>
        <begin position="248"/>
        <end position="269"/>
    </location>
</feature>
<evidence type="ECO:0000256" key="1">
    <source>
        <dbReference type="ARBA" id="ARBA00004651"/>
    </source>
</evidence>
<feature type="transmembrane region" description="Helical" evidence="8">
    <location>
        <begin position="77"/>
        <end position="99"/>
    </location>
</feature>
<keyword evidence="5 8" id="KW-0812">Transmembrane</keyword>
<dbReference type="PROSITE" id="PS00216">
    <property type="entry name" value="SUGAR_TRANSPORT_1"/>
    <property type="match status" value="1"/>
</dbReference>
<evidence type="ECO:0000259" key="9">
    <source>
        <dbReference type="PROSITE" id="PS50850"/>
    </source>
</evidence>
<dbReference type="InterPro" id="IPR011701">
    <property type="entry name" value="MFS"/>
</dbReference>
<sequence length="412" mass="42215">MALKTSSVGYTAFLASLSALPPISIDMNLPAVPGIEASFGEPSGQGALTLSLFVAGFLISPLIGGPLADRFGRRPSLLGALSAFALASLVCAAAPSFLTLLLGRFLQGTAAGMGVVLPLAIVRDVFEGATARQRLSQVTAMIGVAPLIAPALGSLVLSVADWRAIYLAQGAWGAVMALVVGLLFAETLPRERRQPLHAARLVRNYATVLGTREFLGYALCFAFGFAALFAYVSGSPTLLLEDLGISKFWFSAIFALTSAGLIMGSLLSARLSRLEMPAGRLVAFCLAGTGLCIGAAFAAALAGWVRVATIIPCVFGMIFAFGLSAPSMNHAAIHPLPHMAGAASGVIRSLQMLMGAAASALLTALIGPFSSAVAMTGTMALSILLAIAAYLLLLHGRGPRLAEPISGASGAE</sequence>
<feature type="transmembrane region" description="Helical" evidence="8">
    <location>
        <begin position="281"/>
        <end position="301"/>
    </location>
</feature>
<dbReference type="GO" id="GO:0005886">
    <property type="term" value="C:plasma membrane"/>
    <property type="evidence" value="ECO:0007669"/>
    <property type="project" value="UniProtKB-SubCell"/>
</dbReference>
<feature type="transmembrane region" description="Helical" evidence="8">
    <location>
        <begin position="138"/>
        <end position="160"/>
    </location>
</feature>
<dbReference type="Gene3D" id="1.20.1720.10">
    <property type="entry name" value="Multidrug resistance protein D"/>
    <property type="match status" value="1"/>
</dbReference>
<evidence type="ECO:0000256" key="7">
    <source>
        <dbReference type="ARBA" id="ARBA00023136"/>
    </source>
</evidence>
<comment type="subcellular location">
    <subcellularLocation>
        <location evidence="8">Cell inner membrane</location>
        <topology evidence="8">Multi-pass membrane protein</topology>
    </subcellularLocation>
    <subcellularLocation>
        <location evidence="1">Cell membrane</location>
        <topology evidence="1">Multi-pass membrane protein</topology>
    </subcellularLocation>
</comment>
<evidence type="ECO:0000256" key="8">
    <source>
        <dbReference type="RuleBase" id="RU365088"/>
    </source>
</evidence>
<feature type="transmembrane region" description="Helical" evidence="8">
    <location>
        <begin position="372"/>
        <end position="393"/>
    </location>
</feature>
<protein>
    <recommendedName>
        <fullName evidence="8">Bcr/CflA family efflux transporter</fullName>
    </recommendedName>
</protein>
<dbReference type="SUPFAM" id="SSF103473">
    <property type="entry name" value="MFS general substrate transporter"/>
    <property type="match status" value="1"/>
</dbReference>
<evidence type="ECO:0000256" key="2">
    <source>
        <dbReference type="ARBA" id="ARBA00006236"/>
    </source>
</evidence>
<feature type="transmembrane region" description="Helical" evidence="8">
    <location>
        <begin position="166"/>
        <end position="185"/>
    </location>
</feature>
<dbReference type="PROSITE" id="PS50850">
    <property type="entry name" value="MFS"/>
    <property type="match status" value="1"/>
</dbReference>
<feature type="transmembrane region" description="Helical" evidence="8">
    <location>
        <begin position="346"/>
        <end position="366"/>
    </location>
</feature>
<feature type="transmembrane region" description="Helical" evidence="8">
    <location>
        <begin position="214"/>
        <end position="233"/>
    </location>
</feature>
<name>A0A1Y6B996_9PROT</name>
<gene>
    <name evidence="10" type="ORF">SAMN05428998_10189</name>
</gene>
<dbReference type="GO" id="GO:1990961">
    <property type="term" value="P:xenobiotic detoxification by transmembrane export across the plasma membrane"/>
    <property type="evidence" value="ECO:0007669"/>
    <property type="project" value="InterPro"/>
</dbReference>
<dbReference type="GO" id="GO:0042910">
    <property type="term" value="F:xenobiotic transmembrane transporter activity"/>
    <property type="evidence" value="ECO:0007669"/>
    <property type="project" value="InterPro"/>
</dbReference>
<dbReference type="InterPro" id="IPR004812">
    <property type="entry name" value="Efflux_drug-R_Bcr/CmlA"/>
</dbReference>
<keyword evidence="6 8" id="KW-1133">Transmembrane helix</keyword>
<evidence type="ECO:0000256" key="5">
    <source>
        <dbReference type="ARBA" id="ARBA00022692"/>
    </source>
</evidence>
<evidence type="ECO:0000256" key="6">
    <source>
        <dbReference type="ARBA" id="ARBA00022989"/>
    </source>
</evidence>
<proteinExistence type="inferred from homology"/>
<dbReference type="InterPro" id="IPR036259">
    <property type="entry name" value="MFS_trans_sf"/>
</dbReference>
<dbReference type="STRING" id="560819.SAMN05428998_10189"/>
<evidence type="ECO:0000313" key="11">
    <source>
        <dbReference type="Proteomes" id="UP000192917"/>
    </source>
</evidence>
<dbReference type="CDD" id="cd17320">
    <property type="entry name" value="MFS_MdfA_MDR_like"/>
    <property type="match status" value="1"/>
</dbReference>
<accession>A0A1Y6B996</accession>
<feature type="transmembrane region" description="Helical" evidence="8">
    <location>
        <begin position="307"/>
        <end position="325"/>
    </location>
</feature>
<evidence type="ECO:0000256" key="3">
    <source>
        <dbReference type="ARBA" id="ARBA00022448"/>
    </source>
</evidence>
<reference evidence="10 11" key="1">
    <citation type="submission" date="2017-04" db="EMBL/GenBank/DDBJ databases">
        <authorList>
            <person name="Afonso C.L."/>
            <person name="Miller P.J."/>
            <person name="Scott M.A."/>
            <person name="Spackman E."/>
            <person name="Goraichik I."/>
            <person name="Dimitrov K.M."/>
            <person name="Suarez D.L."/>
            <person name="Swayne D.E."/>
        </authorList>
    </citation>
    <scope>NUCLEOTIDE SEQUENCE [LARGE SCALE GENOMIC DNA]</scope>
    <source>
        <strain evidence="10 11">USBA 355</strain>
    </source>
</reference>
<feature type="domain" description="Major facilitator superfamily (MFS) profile" evidence="9">
    <location>
        <begin position="2"/>
        <end position="397"/>
    </location>
</feature>
<keyword evidence="8" id="KW-0997">Cell inner membrane</keyword>
<dbReference type="EMBL" id="FWZX01000001">
    <property type="protein sequence ID" value="SME88379.1"/>
    <property type="molecule type" value="Genomic_DNA"/>
</dbReference>
<keyword evidence="4" id="KW-1003">Cell membrane</keyword>
<dbReference type="Proteomes" id="UP000192917">
    <property type="component" value="Unassembled WGS sequence"/>
</dbReference>